<evidence type="ECO:0000313" key="2">
    <source>
        <dbReference type="EMBL" id="GLD54817.1"/>
    </source>
</evidence>
<keyword evidence="3" id="KW-1185">Reference proteome</keyword>
<protein>
    <submittedName>
        <fullName evidence="2">Docking protein 6 isoform X1</fullName>
    </submittedName>
</protein>
<sequence>MDPNLGHKDWAKTAGDTPSRPPRHISPHPPRCFGDGVVQEARLSSTLLSGSSESADGMVSPSSLPGWIAPPEPGSLSADTGAGCPPLALLPLDVGPTEPQVKDFTGQK</sequence>
<gene>
    <name evidence="2" type="ORF">AKAME5_000738600</name>
</gene>
<organism evidence="2 3">
    <name type="scientific">Lates japonicus</name>
    <name type="common">Japanese lates</name>
    <dbReference type="NCBI Taxonomy" id="270547"/>
    <lineage>
        <taxon>Eukaryota</taxon>
        <taxon>Metazoa</taxon>
        <taxon>Chordata</taxon>
        <taxon>Craniata</taxon>
        <taxon>Vertebrata</taxon>
        <taxon>Euteleostomi</taxon>
        <taxon>Actinopterygii</taxon>
        <taxon>Neopterygii</taxon>
        <taxon>Teleostei</taxon>
        <taxon>Neoteleostei</taxon>
        <taxon>Acanthomorphata</taxon>
        <taxon>Carangaria</taxon>
        <taxon>Carangaria incertae sedis</taxon>
        <taxon>Centropomidae</taxon>
        <taxon>Lates</taxon>
    </lineage>
</organism>
<feature type="compositionally biased region" description="Basic and acidic residues" evidence="1">
    <location>
        <begin position="1"/>
        <end position="11"/>
    </location>
</feature>
<dbReference type="EMBL" id="BRZM01000020">
    <property type="protein sequence ID" value="GLD54817.1"/>
    <property type="molecule type" value="Genomic_DNA"/>
</dbReference>
<evidence type="ECO:0000313" key="3">
    <source>
        <dbReference type="Proteomes" id="UP001279410"/>
    </source>
</evidence>
<reference evidence="2" key="1">
    <citation type="submission" date="2022-08" db="EMBL/GenBank/DDBJ databases">
        <title>Genome sequencing of akame (Lates japonicus).</title>
        <authorList>
            <person name="Hashiguchi Y."/>
            <person name="Takahashi H."/>
        </authorList>
    </citation>
    <scope>NUCLEOTIDE SEQUENCE</scope>
    <source>
        <strain evidence="2">Kochi</strain>
    </source>
</reference>
<dbReference type="Proteomes" id="UP001279410">
    <property type="component" value="Unassembled WGS sequence"/>
</dbReference>
<evidence type="ECO:0000256" key="1">
    <source>
        <dbReference type="SAM" id="MobiDB-lite"/>
    </source>
</evidence>
<comment type="caution">
    <text evidence="2">The sequence shown here is derived from an EMBL/GenBank/DDBJ whole genome shotgun (WGS) entry which is preliminary data.</text>
</comment>
<feature type="region of interest" description="Disordered" evidence="1">
    <location>
        <begin position="47"/>
        <end position="82"/>
    </location>
</feature>
<dbReference type="AlphaFoldDB" id="A0AAD3MJ06"/>
<name>A0AAD3MJ06_LATJO</name>
<feature type="region of interest" description="Disordered" evidence="1">
    <location>
        <begin position="1"/>
        <end position="31"/>
    </location>
</feature>
<accession>A0AAD3MJ06</accession>
<proteinExistence type="predicted"/>